<comment type="caution">
    <text evidence="1">The sequence shown here is derived from an EMBL/GenBank/DDBJ whole genome shotgun (WGS) entry which is preliminary data.</text>
</comment>
<sequence length="58" mass="6505">MGRKEGPLRLAIKDFFETYVSGAFGGWVKAKYEEQTADLLGSYEHILTQLGVWDAVPD</sequence>
<organism evidence="1">
    <name type="scientific">marine sediment metagenome</name>
    <dbReference type="NCBI Taxonomy" id="412755"/>
    <lineage>
        <taxon>unclassified sequences</taxon>
        <taxon>metagenomes</taxon>
        <taxon>ecological metagenomes</taxon>
    </lineage>
</organism>
<reference evidence="1" key="1">
    <citation type="journal article" date="2015" name="Nature">
        <title>Complex archaea that bridge the gap between prokaryotes and eukaryotes.</title>
        <authorList>
            <person name="Spang A."/>
            <person name="Saw J.H."/>
            <person name="Jorgensen S.L."/>
            <person name="Zaremba-Niedzwiedzka K."/>
            <person name="Martijn J."/>
            <person name="Lind A.E."/>
            <person name="van Eijk R."/>
            <person name="Schleper C."/>
            <person name="Guy L."/>
            <person name="Ettema T.J."/>
        </authorList>
    </citation>
    <scope>NUCLEOTIDE SEQUENCE</scope>
</reference>
<dbReference type="EMBL" id="LAZR01029985">
    <property type="protein sequence ID" value="KKL57954.1"/>
    <property type="molecule type" value="Genomic_DNA"/>
</dbReference>
<name>A0A0F9D8P7_9ZZZZ</name>
<evidence type="ECO:0000313" key="1">
    <source>
        <dbReference type="EMBL" id="KKL57954.1"/>
    </source>
</evidence>
<proteinExistence type="predicted"/>
<gene>
    <name evidence="1" type="ORF">LCGC14_2230220</name>
</gene>
<feature type="non-terminal residue" evidence="1">
    <location>
        <position position="58"/>
    </location>
</feature>
<accession>A0A0F9D8P7</accession>
<dbReference type="AlphaFoldDB" id="A0A0F9D8P7"/>
<protein>
    <submittedName>
        <fullName evidence="1">Uncharacterized protein</fullName>
    </submittedName>
</protein>